<dbReference type="AlphaFoldDB" id="Q2SC46"/>
<feature type="transmembrane region" description="Helical" evidence="7">
    <location>
        <begin position="197"/>
        <end position="220"/>
    </location>
</feature>
<proteinExistence type="inferred from homology"/>
<comment type="subcellular location">
    <subcellularLocation>
        <location evidence="1">Host membrane</location>
        <topology evidence="1">Multi-pass membrane protein</topology>
    </subcellularLocation>
</comment>
<dbReference type="eggNOG" id="COG5613">
    <property type="taxonomic scope" value="Bacteria"/>
</dbReference>
<organism evidence="9 10">
    <name type="scientific">Hahella chejuensis (strain KCTC 2396)</name>
    <dbReference type="NCBI Taxonomy" id="349521"/>
    <lineage>
        <taxon>Bacteria</taxon>
        <taxon>Pseudomonadati</taxon>
        <taxon>Pseudomonadota</taxon>
        <taxon>Gammaproteobacteria</taxon>
        <taxon>Oceanospirillales</taxon>
        <taxon>Hahellaceae</taxon>
        <taxon>Hahella</taxon>
    </lineage>
</organism>
<keyword evidence="10" id="KW-1185">Reference proteome</keyword>
<evidence type="ECO:0000256" key="5">
    <source>
        <dbReference type="SAM" id="Coils"/>
    </source>
</evidence>
<evidence type="ECO:0000256" key="2">
    <source>
        <dbReference type="ARBA" id="ARBA00022870"/>
    </source>
</evidence>
<keyword evidence="5" id="KW-0175">Coiled coil</keyword>
<dbReference type="Pfam" id="PF04888">
    <property type="entry name" value="SseC"/>
    <property type="match status" value="1"/>
</dbReference>
<keyword evidence="7" id="KW-0472">Membrane</keyword>
<keyword evidence="7" id="KW-1133">Transmembrane helix</keyword>
<dbReference type="Proteomes" id="UP000000238">
    <property type="component" value="Chromosome"/>
</dbReference>
<feature type="transmembrane region" description="Helical" evidence="7">
    <location>
        <begin position="130"/>
        <end position="148"/>
    </location>
</feature>
<reference evidence="9 10" key="1">
    <citation type="journal article" date="2005" name="Nucleic Acids Res.">
        <title>Genomic blueprint of Hahella chejuensis, a marine microbe producing an algicidal agent.</title>
        <authorList>
            <person name="Jeong H."/>
            <person name="Yim J.H."/>
            <person name="Lee C."/>
            <person name="Choi S.-H."/>
            <person name="Park Y.K."/>
            <person name="Yoon S.H."/>
            <person name="Hur C.-G."/>
            <person name="Kang H.-Y."/>
            <person name="Kim D."/>
            <person name="Lee H.H."/>
            <person name="Park K.H."/>
            <person name="Park S.-H."/>
            <person name="Park H.-S."/>
            <person name="Lee H.K."/>
            <person name="Oh T.K."/>
            <person name="Kim J.F."/>
        </authorList>
    </citation>
    <scope>NUCLEOTIDE SEQUENCE [LARGE SCALE GENOMIC DNA]</scope>
    <source>
        <strain evidence="9 10">KCTC 2396</strain>
    </source>
</reference>
<feature type="region of interest" description="Disordered" evidence="6">
    <location>
        <begin position="1"/>
        <end position="64"/>
    </location>
</feature>
<name>Q2SC46_HAHCH</name>
<sequence length="340" mass="35363">MVTAVENQHFSYPIGNSEDQDVQVPGQKKVGSPQISLNVQDPQTGSTQNTSGKSFAPDLERPQPRSSDELVALLLTIKSKSSNEQIASSQQDIQLNRTKQNQKHDEMLEQIQKSIEAGDKAKKGGLFGKIFGWIANIATAIAGAVMIATGVGAVAGAAMLALAVDSMVGAATGHSLMGEMTKGIAKGLQAMGMDESVANIVAGVVTAAVTVAVCVGASMASAAKAGSGLITRLASSPEQMQKIQVAGAQVKNIASATAGTSAVGGGASQITTGVYKKQATDARANQMDMKKELAKLQAAMEAEQDRLKEVIAKLNEGVSRILQIMGNDHSTRMQISRNMV</sequence>
<dbReference type="EMBL" id="CP000155">
    <property type="protein sequence ID" value="ABC31778.1"/>
    <property type="molecule type" value="Genomic_DNA"/>
</dbReference>
<feature type="compositionally biased region" description="Polar residues" evidence="6">
    <location>
        <begin position="33"/>
        <end position="53"/>
    </location>
</feature>
<evidence type="ECO:0000256" key="7">
    <source>
        <dbReference type="SAM" id="Phobius"/>
    </source>
</evidence>
<dbReference type="RefSeq" id="WP_011398843.1">
    <property type="nucleotide sequence ID" value="NC_007645.1"/>
</dbReference>
<keyword evidence="3" id="KW-0843">Virulence</keyword>
<feature type="compositionally biased region" description="Polar residues" evidence="6">
    <location>
        <begin position="1"/>
        <end position="10"/>
    </location>
</feature>
<accession>Q2SC46</accession>
<dbReference type="HOGENOM" id="CLU_737251_0_0_6"/>
<evidence type="ECO:0000313" key="10">
    <source>
        <dbReference type="Proteomes" id="UP000000238"/>
    </source>
</evidence>
<evidence type="ECO:0000259" key="8">
    <source>
        <dbReference type="Pfam" id="PF04888"/>
    </source>
</evidence>
<gene>
    <name evidence="9" type="ordered locus">HCH_05097</name>
</gene>
<dbReference type="KEGG" id="hch:HCH_05097"/>
<evidence type="ECO:0000256" key="1">
    <source>
        <dbReference type="ARBA" id="ARBA00004301"/>
    </source>
</evidence>
<protein>
    <recommendedName>
        <fullName evidence="8">Translocator protein BipB-like C-terminal domain-containing protein</fullName>
    </recommendedName>
</protein>
<comment type="similarity">
    <text evidence="4">Belongs to the SctE/SipB/YopB family.</text>
</comment>
<keyword evidence="7" id="KW-0812">Transmembrane</keyword>
<evidence type="ECO:0000313" key="9">
    <source>
        <dbReference type="EMBL" id="ABC31778.1"/>
    </source>
</evidence>
<feature type="coiled-coil region" evidence="5">
    <location>
        <begin position="279"/>
        <end position="313"/>
    </location>
</feature>
<keyword evidence="2" id="KW-1043">Host membrane</keyword>
<dbReference type="OrthoDB" id="5812051at2"/>
<feature type="transmembrane region" description="Helical" evidence="7">
    <location>
        <begin position="154"/>
        <end position="176"/>
    </location>
</feature>
<feature type="domain" description="Translocator protein BipB-like C-terminal" evidence="8">
    <location>
        <begin position="70"/>
        <end position="338"/>
    </location>
</feature>
<dbReference type="GO" id="GO:0033644">
    <property type="term" value="C:host cell membrane"/>
    <property type="evidence" value="ECO:0007669"/>
    <property type="project" value="UniProtKB-SubCell"/>
</dbReference>
<dbReference type="InterPro" id="IPR006972">
    <property type="entry name" value="BipB-like_C"/>
</dbReference>
<dbReference type="STRING" id="349521.HCH_05097"/>
<evidence type="ECO:0000256" key="3">
    <source>
        <dbReference type="ARBA" id="ARBA00023026"/>
    </source>
</evidence>
<evidence type="ECO:0000256" key="6">
    <source>
        <dbReference type="SAM" id="MobiDB-lite"/>
    </source>
</evidence>
<evidence type="ECO:0000256" key="4">
    <source>
        <dbReference type="ARBA" id="ARBA00035640"/>
    </source>
</evidence>